<evidence type="ECO:0000256" key="1">
    <source>
        <dbReference type="SAM" id="MobiDB-lite"/>
    </source>
</evidence>
<feature type="compositionally biased region" description="Polar residues" evidence="1">
    <location>
        <begin position="156"/>
        <end position="169"/>
    </location>
</feature>
<sequence>MIYLLAFPNTDFRIGGVIFRGVSEEVWVPSRLDKGVQGARLAWLQVDEAGTRPSPCARLWWVVVSRVLLARLDSLIKVGAGLSESDSSKLKIILGHFDWGTDDRLVGKCFTSSNWVIDTGDSSHVTGAAQPVPSSPRVQAVLQPLDKADLLQCEESSTLVGSDRSTAPTPGTRVDEDGGSMGVEVEEHGRGKRVKYSSVKLNDDVMNTMQKLSPSSPSSSQTSGTLYPLTNSLNCNRFSIEHRSFLAALTACMGPRSFKESMQSPHWQEAMKKEVELLEDNGTWSVVKLPEGNKALGAQWVYKVEEIDYNDTFAPVAKMVTVRTFLAVDAVKNWELHQMDIHNAFLHGDLSEEIFMWLPPSFNKGRPGLVCKSNICMG</sequence>
<accession>A0AAV3QHS4</accession>
<keyword evidence="3" id="KW-0812">Transmembrane</keyword>
<dbReference type="Pfam" id="PF07727">
    <property type="entry name" value="RVT_2"/>
    <property type="match status" value="1"/>
</dbReference>
<dbReference type="EMBL" id="BAABME010004677">
    <property type="protein sequence ID" value="GAA0163193.1"/>
    <property type="molecule type" value="Genomic_DNA"/>
</dbReference>
<evidence type="ECO:0000313" key="4">
    <source>
        <dbReference type="Proteomes" id="UP001454036"/>
    </source>
</evidence>
<keyword evidence="3" id="KW-0472">Membrane</keyword>
<organism evidence="3 4">
    <name type="scientific">Lithospermum erythrorhizon</name>
    <name type="common">Purple gromwell</name>
    <name type="synonym">Lithospermum officinale var. erythrorhizon</name>
    <dbReference type="NCBI Taxonomy" id="34254"/>
    <lineage>
        <taxon>Eukaryota</taxon>
        <taxon>Viridiplantae</taxon>
        <taxon>Streptophyta</taxon>
        <taxon>Embryophyta</taxon>
        <taxon>Tracheophyta</taxon>
        <taxon>Spermatophyta</taxon>
        <taxon>Magnoliopsida</taxon>
        <taxon>eudicotyledons</taxon>
        <taxon>Gunneridae</taxon>
        <taxon>Pentapetalae</taxon>
        <taxon>asterids</taxon>
        <taxon>lamiids</taxon>
        <taxon>Boraginales</taxon>
        <taxon>Boraginaceae</taxon>
        <taxon>Boraginoideae</taxon>
        <taxon>Lithospermeae</taxon>
        <taxon>Lithospermum</taxon>
    </lineage>
</organism>
<feature type="region of interest" description="Disordered" evidence="1">
    <location>
        <begin position="156"/>
        <end position="189"/>
    </location>
</feature>
<keyword evidence="3" id="KW-0675">Receptor</keyword>
<dbReference type="AlphaFoldDB" id="A0AAV3QHS4"/>
<proteinExistence type="predicted"/>
<feature type="domain" description="Reverse transcriptase Ty1/copia-type" evidence="2">
    <location>
        <begin position="304"/>
        <end position="374"/>
    </location>
</feature>
<protein>
    <submittedName>
        <fullName evidence="3">Transmembrane signal receptor</fullName>
    </submittedName>
</protein>
<name>A0AAV3QHS4_LITER</name>
<gene>
    <name evidence="3" type="ORF">LIER_19118</name>
</gene>
<dbReference type="InterPro" id="IPR013103">
    <property type="entry name" value="RVT_2"/>
</dbReference>
<comment type="caution">
    <text evidence="3">The sequence shown here is derived from an EMBL/GenBank/DDBJ whole genome shotgun (WGS) entry which is preliminary data.</text>
</comment>
<evidence type="ECO:0000313" key="3">
    <source>
        <dbReference type="EMBL" id="GAA0163193.1"/>
    </source>
</evidence>
<evidence type="ECO:0000259" key="2">
    <source>
        <dbReference type="Pfam" id="PF07727"/>
    </source>
</evidence>
<dbReference type="Proteomes" id="UP001454036">
    <property type="component" value="Unassembled WGS sequence"/>
</dbReference>
<reference evidence="3 4" key="1">
    <citation type="submission" date="2024-01" db="EMBL/GenBank/DDBJ databases">
        <title>The complete chloroplast genome sequence of Lithospermum erythrorhizon: insights into the phylogenetic relationship among Boraginaceae species and the maternal lineages of purple gromwells.</title>
        <authorList>
            <person name="Okada T."/>
            <person name="Watanabe K."/>
        </authorList>
    </citation>
    <scope>NUCLEOTIDE SEQUENCE [LARGE SCALE GENOMIC DNA]</scope>
</reference>
<keyword evidence="4" id="KW-1185">Reference proteome</keyword>